<protein>
    <recommendedName>
        <fullName evidence="4">GHKL domain-containing protein</fullName>
    </recommendedName>
</protein>
<proteinExistence type="predicted"/>
<dbReference type="Proteomes" id="UP001596513">
    <property type="component" value="Unassembled WGS sequence"/>
</dbReference>
<feature type="compositionally biased region" description="Pro residues" evidence="1">
    <location>
        <begin position="93"/>
        <end position="103"/>
    </location>
</feature>
<organism evidence="2 3">
    <name type="scientific">Hymenobacter humi</name>
    <dbReference type="NCBI Taxonomy" id="1411620"/>
    <lineage>
        <taxon>Bacteria</taxon>
        <taxon>Pseudomonadati</taxon>
        <taxon>Bacteroidota</taxon>
        <taxon>Cytophagia</taxon>
        <taxon>Cytophagales</taxon>
        <taxon>Hymenobacteraceae</taxon>
        <taxon>Hymenobacter</taxon>
    </lineage>
</organism>
<reference evidence="3" key="1">
    <citation type="journal article" date="2019" name="Int. J. Syst. Evol. Microbiol.">
        <title>The Global Catalogue of Microorganisms (GCM) 10K type strain sequencing project: providing services to taxonomists for standard genome sequencing and annotation.</title>
        <authorList>
            <consortium name="The Broad Institute Genomics Platform"/>
            <consortium name="The Broad Institute Genome Sequencing Center for Infectious Disease"/>
            <person name="Wu L."/>
            <person name="Ma J."/>
        </authorList>
    </citation>
    <scope>NUCLEOTIDE SEQUENCE [LARGE SCALE GENOMIC DNA]</scope>
    <source>
        <strain evidence="3">JCM 19635</strain>
    </source>
</reference>
<dbReference type="RefSeq" id="WP_380202373.1">
    <property type="nucleotide sequence ID" value="NZ_JBHTEK010000001.1"/>
</dbReference>
<evidence type="ECO:0000313" key="3">
    <source>
        <dbReference type="Proteomes" id="UP001596513"/>
    </source>
</evidence>
<sequence length="103" mass="11196">MQGRCFSCVIANTKSPGTLPGGVPHGIGLLNVQQRLRLLYPQQHRFEIDARDDTFTVHLTLKLPEPGPARPSRARHPFPALTAGSRRSGAARPSPPGLTPRRA</sequence>
<accession>A0ABW2U2H7</accession>
<comment type="caution">
    <text evidence="2">The sequence shown here is derived from an EMBL/GenBank/DDBJ whole genome shotgun (WGS) entry which is preliminary data.</text>
</comment>
<evidence type="ECO:0008006" key="4">
    <source>
        <dbReference type="Google" id="ProtNLM"/>
    </source>
</evidence>
<evidence type="ECO:0000256" key="1">
    <source>
        <dbReference type="SAM" id="MobiDB-lite"/>
    </source>
</evidence>
<keyword evidence="3" id="KW-1185">Reference proteome</keyword>
<evidence type="ECO:0000313" key="2">
    <source>
        <dbReference type="EMBL" id="MFC7667663.1"/>
    </source>
</evidence>
<feature type="region of interest" description="Disordered" evidence="1">
    <location>
        <begin position="63"/>
        <end position="103"/>
    </location>
</feature>
<name>A0ABW2U2H7_9BACT</name>
<dbReference type="EMBL" id="JBHTEK010000001">
    <property type="protein sequence ID" value="MFC7667663.1"/>
    <property type="molecule type" value="Genomic_DNA"/>
</dbReference>
<gene>
    <name evidence="2" type="ORF">ACFQT0_09890</name>
</gene>